<feature type="non-terminal residue" evidence="2">
    <location>
        <position position="1"/>
    </location>
</feature>
<evidence type="ECO:0000256" key="1">
    <source>
        <dbReference type="SAM" id="MobiDB-lite"/>
    </source>
</evidence>
<protein>
    <submittedName>
        <fullName evidence="2">Uncharacterized protein</fullName>
    </submittedName>
</protein>
<dbReference type="AlphaFoldDB" id="W7TCY4"/>
<comment type="caution">
    <text evidence="2">The sequence shown here is derived from an EMBL/GenBank/DDBJ whole genome shotgun (WGS) entry which is preliminary data.</text>
</comment>
<reference evidence="2 3" key="1">
    <citation type="journal article" date="2014" name="Mol. Plant">
        <title>Chromosome Scale Genome Assembly and Transcriptome Profiling of Nannochloropsis gaditana in Nitrogen Depletion.</title>
        <authorList>
            <person name="Corteggiani Carpinelli E."/>
            <person name="Telatin A."/>
            <person name="Vitulo N."/>
            <person name="Forcato C."/>
            <person name="D'Angelo M."/>
            <person name="Schiavon R."/>
            <person name="Vezzi A."/>
            <person name="Giacometti G.M."/>
            <person name="Morosinotto T."/>
            <person name="Valle G."/>
        </authorList>
    </citation>
    <scope>NUCLEOTIDE SEQUENCE [LARGE SCALE GENOMIC DNA]</scope>
    <source>
        <strain evidence="2 3">B-31</strain>
    </source>
</reference>
<evidence type="ECO:0000313" key="3">
    <source>
        <dbReference type="Proteomes" id="UP000019335"/>
    </source>
</evidence>
<dbReference type="EMBL" id="AZIL01001389">
    <property type="protein sequence ID" value="EWM24087.1"/>
    <property type="molecule type" value="Genomic_DNA"/>
</dbReference>
<name>W7TCY4_9STRA</name>
<dbReference type="OrthoDB" id="10657472at2759"/>
<feature type="region of interest" description="Disordered" evidence="1">
    <location>
        <begin position="206"/>
        <end position="231"/>
    </location>
</feature>
<evidence type="ECO:0000313" key="2">
    <source>
        <dbReference type="EMBL" id="EWM24087.1"/>
    </source>
</evidence>
<accession>W7TCY4</accession>
<feature type="region of interest" description="Disordered" evidence="1">
    <location>
        <begin position="1"/>
        <end position="26"/>
    </location>
</feature>
<organism evidence="2 3">
    <name type="scientific">Nannochloropsis gaditana</name>
    <dbReference type="NCBI Taxonomy" id="72520"/>
    <lineage>
        <taxon>Eukaryota</taxon>
        <taxon>Sar</taxon>
        <taxon>Stramenopiles</taxon>
        <taxon>Ochrophyta</taxon>
        <taxon>Eustigmatophyceae</taxon>
        <taxon>Eustigmatales</taxon>
        <taxon>Monodopsidaceae</taxon>
        <taxon>Nannochloropsis</taxon>
    </lineage>
</organism>
<feature type="compositionally biased region" description="Gly residues" evidence="1">
    <location>
        <begin position="1"/>
        <end position="25"/>
    </location>
</feature>
<dbReference type="Proteomes" id="UP000019335">
    <property type="component" value="Chromosome 15"/>
</dbReference>
<feature type="compositionally biased region" description="Basic and acidic residues" evidence="1">
    <location>
        <begin position="222"/>
        <end position="231"/>
    </location>
</feature>
<keyword evidence="3" id="KW-1185">Reference proteome</keyword>
<proteinExistence type="predicted"/>
<sequence length="231" mass="23838">YEVGGEGGYGGGEVDGGRGGGGGDGLWTLDNLTNGVDMLSLEREGRTPGGKEGGRQAAASALAPPALWMEGGPESSLGGGYAYGLGGGEHARTAARLLELSRHGACGRVFGLPELPFFSFFPPSSPFPAHVDRAALCRFLRRHLPRPFLPLLLLLHLFGPGALVLRHGHSLLRRDQQTSPLDQKLALPPVLPPFLGRVLVGGLGGERGGGREGGRAGGRGLGAEREVGEGG</sequence>
<gene>
    <name evidence="2" type="ORF">Naga_101499g1</name>
</gene>